<dbReference type="FunFam" id="2.60.40.10:FF:001311">
    <property type="entry name" value="Sallimus, isoform U"/>
    <property type="match status" value="1"/>
</dbReference>
<dbReference type="FunFam" id="2.60.40.10:FF:001128">
    <property type="entry name" value="Sallimus, isoform P"/>
    <property type="match status" value="1"/>
</dbReference>
<feature type="domain" description="Ig-like" evidence="10">
    <location>
        <begin position="4081"/>
        <end position="4118"/>
    </location>
</feature>
<feature type="domain" description="Ig-like" evidence="10">
    <location>
        <begin position="1679"/>
        <end position="1769"/>
    </location>
</feature>
<feature type="domain" description="Ig-like" evidence="10">
    <location>
        <begin position="455"/>
        <end position="544"/>
    </location>
</feature>
<feature type="domain" description="Ig-like" evidence="10">
    <location>
        <begin position="2611"/>
        <end position="2704"/>
    </location>
</feature>
<feature type="domain" description="Ig-like" evidence="10">
    <location>
        <begin position="3252"/>
        <end position="3343"/>
    </location>
</feature>
<dbReference type="FunFam" id="2.60.40.10:FF:001403">
    <property type="entry name" value="Sallimus, isoform U"/>
    <property type="match status" value="1"/>
</dbReference>
<feature type="domain" description="Ig-like" evidence="10">
    <location>
        <begin position="1279"/>
        <end position="1369"/>
    </location>
</feature>
<dbReference type="InterPro" id="IPR007110">
    <property type="entry name" value="Ig-like_dom"/>
</dbReference>
<evidence type="ECO:0000256" key="5">
    <source>
        <dbReference type="ARBA" id="ARBA00022737"/>
    </source>
</evidence>
<dbReference type="FunFam" id="2.60.40.10:FF:000107">
    <property type="entry name" value="Myosin, light chain kinase a"/>
    <property type="match status" value="2"/>
</dbReference>
<keyword evidence="6" id="KW-0547">Nucleotide-binding</keyword>
<feature type="domain" description="Ig-like" evidence="10">
    <location>
        <begin position="737"/>
        <end position="828"/>
    </location>
</feature>
<dbReference type="EMBL" id="CABPRJ010000961">
    <property type="protein sequence ID" value="VVC32985.1"/>
    <property type="molecule type" value="Genomic_DNA"/>
</dbReference>
<keyword evidence="12" id="KW-1185">Reference proteome</keyword>
<feature type="domain" description="Ig-like" evidence="10">
    <location>
        <begin position="3390"/>
        <end position="3483"/>
    </location>
</feature>
<feature type="domain" description="Ig-like" evidence="10">
    <location>
        <begin position="4607"/>
        <end position="4695"/>
    </location>
</feature>
<evidence type="ECO:0000256" key="7">
    <source>
        <dbReference type="ARBA" id="ARBA00022840"/>
    </source>
</evidence>
<feature type="domain" description="Ig-like" evidence="10">
    <location>
        <begin position="356"/>
        <end position="439"/>
    </location>
</feature>
<feature type="domain" description="Ig-like" evidence="10">
    <location>
        <begin position="1946"/>
        <end position="2037"/>
    </location>
</feature>
<feature type="region of interest" description="Disordered" evidence="9">
    <location>
        <begin position="1"/>
        <end position="24"/>
    </location>
</feature>
<evidence type="ECO:0000256" key="3">
    <source>
        <dbReference type="ARBA" id="ARBA00022443"/>
    </source>
</evidence>
<feature type="domain" description="Ig-like" evidence="10">
    <location>
        <begin position="3665"/>
        <end position="3756"/>
    </location>
</feature>
<feature type="region of interest" description="Disordered" evidence="9">
    <location>
        <begin position="4321"/>
        <end position="4342"/>
    </location>
</feature>
<dbReference type="FunFam" id="2.60.40.10:FF:000080">
    <property type="entry name" value="Myosin light chain kinase, smooth muscle"/>
    <property type="match status" value="1"/>
</dbReference>
<dbReference type="FunFam" id="2.60.40.10:FF:000966">
    <property type="entry name" value="Sallimus, isoform P"/>
    <property type="match status" value="1"/>
</dbReference>
<feature type="domain" description="Ig-like" evidence="10">
    <location>
        <begin position="3119"/>
        <end position="3210"/>
    </location>
</feature>
<evidence type="ECO:0000256" key="9">
    <source>
        <dbReference type="SAM" id="MobiDB-lite"/>
    </source>
</evidence>
<evidence type="ECO:0000256" key="8">
    <source>
        <dbReference type="ARBA" id="ARBA00023319"/>
    </source>
</evidence>
<dbReference type="GO" id="GO:0040017">
    <property type="term" value="P:positive regulation of locomotion"/>
    <property type="evidence" value="ECO:0007669"/>
    <property type="project" value="UniProtKB-ARBA"/>
</dbReference>
<protein>
    <recommendedName>
        <fullName evidence="10">Ig-like domain-containing protein</fullName>
    </recommendedName>
</protein>
<dbReference type="InterPro" id="IPR013783">
    <property type="entry name" value="Ig-like_fold"/>
</dbReference>
<evidence type="ECO:0000256" key="1">
    <source>
        <dbReference type="ARBA" id="ARBA00004496"/>
    </source>
</evidence>
<name>A0A5E4ML83_9HEMI</name>
<dbReference type="SMART" id="SM00409">
    <property type="entry name" value="IG"/>
    <property type="match status" value="35"/>
</dbReference>
<dbReference type="FunFam" id="2.60.40.10:FF:000147">
    <property type="entry name" value="Myosin light chain kinase"/>
    <property type="match status" value="1"/>
</dbReference>
<dbReference type="FunFam" id="2.60.40.10:FF:000430">
    <property type="entry name" value="Sallimus, isoform P"/>
    <property type="match status" value="2"/>
</dbReference>
<feature type="domain" description="Ig-like" evidence="10">
    <location>
        <begin position="3800"/>
        <end position="3890"/>
    </location>
</feature>
<keyword evidence="8" id="KW-0393">Immunoglobulin domain</keyword>
<feature type="domain" description="Ig-like" evidence="10">
    <location>
        <begin position="577"/>
        <end position="694"/>
    </location>
</feature>
<dbReference type="PANTHER" id="PTHR47633">
    <property type="entry name" value="IMMUNOGLOBULIN"/>
    <property type="match status" value="1"/>
</dbReference>
<feature type="domain" description="Ig-like" evidence="10">
    <location>
        <begin position="2743"/>
        <end position="2833"/>
    </location>
</feature>
<feature type="domain" description="Ig-like" evidence="10">
    <location>
        <begin position="2477"/>
        <end position="2570"/>
    </location>
</feature>
<dbReference type="InterPro" id="IPR003598">
    <property type="entry name" value="Ig_sub2"/>
</dbReference>
<feature type="domain" description="Ig-like" evidence="10">
    <location>
        <begin position="4706"/>
        <end position="4793"/>
    </location>
</feature>
<feature type="domain" description="Ig-like" evidence="10">
    <location>
        <begin position="2078"/>
        <end position="2169"/>
    </location>
</feature>
<dbReference type="CDD" id="cd00096">
    <property type="entry name" value="Ig"/>
    <property type="match status" value="4"/>
</dbReference>
<dbReference type="GO" id="GO:0060298">
    <property type="term" value="P:positive regulation of sarcomere organization"/>
    <property type="evidence" value="ECO:0007669"/>
    <property type="project" value="UniProtKB-ARBA"/>
</dbReference>
<evidence type="ECO:0000313" key="12">
    <source>
        <dbReference type="Proteomes" id="UP000325440"/>
    </source>
</evidence>
<evidence type="ECO:0000259" key="10">
    <source>
        <dbReference type="PROSITE" id="PS50835"/>
    </source>
</evidence>
<evidence type="ECO:0000256" key="6">
    <source>
        <dbReference type="ARBA" id="ARBA00022741"/>
    </source>
</evidence>
<keyword evidence="7" id="KW-0067">ATP-binding</keyword>
<dbReference type="Gene3D" id="2.60.40.10">
    <property type="entry name" value="Immunoglobulins"/>
    <property type="match status" value="35"/>
</dbReference>
<feature type="compositionally biased region" description="Polar residues" evidence="9">
    <location>
        <begin position="4327"/>
        <end position="4338"/>
    </location>
</feature>
<evidence type="ECO:0000256" key="4">
    <source>
        <dbReference type="ARBA" id="ARBA00022490"/>
    </source>
</evidence>
<feature type="domain" description="Ig-like" evidence="10">
    <location>
        <begin position="4498"/>
        <end position="4586"/>
    </location>
</feature>
<dbReference type="FunFam" id="2.60.40.10:FF:000119">
    <property type="entry name" value="Sallimus, isoform P"/>
    <property type="match status" value="18"/>
</dbReference>
<dbReference type="InterPro" id="IPR003599">
    <property type="entry name" value="Ig_sub"/>
</dbReference>
<dbReference type="OrthoDB" id="6612025at2759"/>
<dbReference type="SUPFAM" id="SSF48726">
    <property type="entry name" value="Immunoglobulin"/>
    <property type="match status" value="35"/>
</dbReference>
<organism evidence="11 12">
    <name type="scientific">Cinara cedri</name>
    <dbReference type="NCBI Taxonomy" id="506608"/>
    <lineage>
        <taxon>Eukaryota</taxon>
        <taxon>Metazoa</taxon>
        <taxon>Ecdysozoa</taxon>
        <taxon>Arthropoda</taxon>
        <taxon>Hexapoda</taxon>
        <taxon>Insecta</taxon>
        <taxon>Pterygota</taxon>
        <taxon>Neoptera</taxon>
        <taxon>Paraneoptera</taxon>
        <taxon>Hemiptera</taxon>
        <taxon>Sternorrhyncha</taxon>
        <taxon>Aphidomorpha</taxon>
        <taxon>Aphidoidea</taxon>
        <taxon>Aphididae</taxon>
        <taxon>Lachninae</taxon>
        <taxon>Cinara</taxon>
    </lineage>
</organism>
<dbReference type="PROSITE" id="PS50835">
    <property type="entry name" value="IG_LIKE"/>
    <property type="match status" value="34"/>
</dbReference>
<evidence type="ECO:0000313" key="11">
    <source>
        <dbReference type="EMBL" id="VVC32985.1"/>
    </source>
</evidence>
<feature type="domain" description="Ig-like" evidence="10">
    <location>
        <begin position="2211"/>
        <end position="2301"/>
    </location>
</feature>
<accession>A0A5E4ML83</accession>
<keyword evidence="5" id="KW-0677">Repeat</keyword>
<feature type="domain" description="Ig-like" evidence="10">
    <location>
        <begin position="1145"/>
        <end position="1236"/>
    </location>
</feature>
<keyword evidence="3" id="KW-0728">SH3 domain</keyword>
<sequence length="5199" mass="586871">MSRQQQQQQQITTSSSEQRSVTRTQQQVTRQILQTTQRQVHEGFVVQQSTPRFGNDAAPPVFEQIFKNARFAQGGNAVFEGKVTGIPKPFVSWTRKGAPLLESNKYKMTYDQQTGNVVLTINQIGPGDEGEYTCSARNQYGEAICSVFIQPEGHTVQIPQGTYGSQRVQQTQNTLYTNNYSNIEEDFKVDTFEYRLLREVSFRQSVTKRYLGEEDVKFTSSAHQGPVVAPQVLQKPRNSKLIEGSDATFTVKVSTAKDTRLTWFKNGQRLVNGPKHQINFTNQIATLNIPQIQSDDSGHYTLLVENPQGCVVSSAYLAVESSPTAYDRIEDKENVITKTHNKLESIEVVEGKMLAPNFVRVCGDRDVTEGKMTRFDVRVTGKPYPEVTWYINGYQIKDDATHKILVNESGDHGLMITNVSQADAGQVVCVARSKSGETSFQCNLGVVEKELVVSPKFVQRFTPLNVNEGETVTLNVRAVGTPIPRITWQKDGVNVGEQPGVVSIWTEGGGSVLEIARVSPADAGWYQCTAQNSAGSTATRARLNVIRKPRPEDFPEDRRLRLPKPTRVIEPEPEPEPEVVFLKHVERAKYQTPRPEEDKIYPPPRFIVPLSNVCQSEDGKIHFEARIEPVGDPTMVAEWFVNGYPLQASSRAMTLLSYGFIALDLLSIIPEDAGEYTCRVTSSSGTAQSTAVLMVKGRDEIDKSSQYPDSLKYIEQLEDYSKYQRSDSYEEVHPLPPTFVRSLHDMGDLQEGRNAHFEAQLNPVSDPTMKVEWYKNGHPITASSRITTIFNFGYVSLNIMHLRAEDSGEYTLRAINRWGEIISTSSLNVIAFSTVTSDLGYPEQQRYIEQTEALEQSYQQNKNQDYKISAPESIAPPQFKTPIKDQQNIKEGGFAHFEARLEPLGDSTLQVEWLKDGKPVEASSRMTVFFNFGYVALTIKYVTAFDIGTYTCRAFNNLGDASTSATLTVLTRKDVVQDSQHPGGVDRFQYLEDSRKNKRKAEEETVITQKPRFLGPLKGTNKIAEGQRAHFEVRVEPQNDVTMKIEWYFNGRVLMSANRIQTYHDFGYVALDILSVRAEDSGMYVVVARNALGEAQLSATMQVEVRASIDTSTMHRGVVEKAPYLETKKFTEPQYDIEEISKSKPIFIQPLSDPAPVNEGKNVHLECRLEPMGDPTMRVEWFQNGKPVTVGSRFRTYYDFGYVALDIIHVTSIDSGEYTVRATNHLGSAHTSACVNVLSRSNILTESQNEYALEQIQMLEDASRYQKITVDEETIMQAPQFTKPLHSIQTTEGTNVHLECRLKPIGDSTMRIDWLVNGYPVKTGHRFRPAHDFDYVALDLLSVYPEDSGVYTCQARNEMGEAVTSSSVKVIAKKDLILDSQHPHGLEKIQYLEDSARYKKAEMIEEAVKIKPRFLTKPKNVENLKEGQHAHFECKLEPVTDSNLKVEWFKNGKPIIIGHRFRPIHDFGYVALDIIDLIEEDTGTYTCRAINLLGADETNCHLTCRSSSGIIIETQNEMGLEQIQYLEEKSRYHRREDVEETTTQAPIFTTSLKHCDIKEGQRAHFECRLIPVSDNTMKVEWFHNNVPIKFGSRFTETNNFGFVALDILQCLPEDSGTYTCRATNWLGQSITSGNLNVNSRQSIYLESQHEDALGRLAQLESANRYQRQSVIEDSVTQAPVFTQPMRDISTIENQAAHFEARLIPVGDDKLKVEWLRNGIPIQASNRVSTMHDFGYVALNLKYVYPEDSGTYTCRAINELGQAVTSATLNVQSKDSLQLESQNEATLNKLRLLEDSSKFKRVEQIEVDVTEAPKFIVPLNGTESLIEGQSAHYECRIEPYPDHTLKLEWLHNGQPLQTGHRFRTTYDFGFASLDVLSALPEDSGVYTCRATNKLGRAESSVKLGVQSRSSIISETQHQGALNKIQYLEDDTRFKKAAAEDILTTEKPQFGRPLKNVEHLPEGRSVHLEATLIPVNDPTMKVEWYRNGIPIPQGHRFKTTYDFGFVALDVLYAYSEDSGTYMCKAKNAAGEAVTTCIVSVDSKSGLQLDTLDEDRLKKIQQLEAYERPIAKESELELQKPVFLTPLNSLELLKEGEHAHLETRIEPINDANLKIEWFVNGVAIKTGHRFKTTHDFGYVALDILYAYAEDSGTYMCKAINKKGEAVNTCQINVASRRSIYLETQHPDGLEKIRELESQGRPAKLEIDEPPPTAPTLTELWGTTEVAEGKTAHFECQVKPVHDSKLKVEFFHNDKPLGSASRFHTTYDFGYISLDIGHVVPEDAGKYTVKATNELGQATTHINLNVQGAGSIILDSQRPEGLEKIKELEMSVPFKRADYSEPISKQRPMFTQPLQNIDSINEGQTAHFECRLIPLGDSSMTVEWFRNEQPLETSSRITKTYDFGYISLDISHVRDEDNGVYSCKATNVLGEAVTTASMRVKTKADIQMDSQHPEGLKKIVELERGQEPLKREEAEKSFEKPIFTQLLTGPTELIEGQHAHFECRVVPVGDPTLRFEWYVNGVELKMGSRFHVTNDFGFVTLDISSTVAEDSGVYTCKAINRAGEAVSSTSMKIKHRSSIIHEPLHPDAWEKIQLKEAEMNKVPEMFIDTRPQQAPVFTSHLQNQDRLAEGQHVHLEAQVEPRADPNLRIEWFKNGITLTTGSRIRSTFDFGLVTLAINSLRPDDSAIYTCKATNHLGEAVSTCTLKISDSHWLLSNTLHPESLSKIEDLEKPHAGRVEGPEPIFESPVFISHLNNWECKEESDVHFECQVEPSKDPTLKIDWFVNGKPLPSASRFKSAYDFGFVTLDLHHAYSEDSGIYTCRATNSKGQAVTTGTLKCTGLQGIHLDTQHPQGKTGLEQVQKVEDKLASKYQRQTSLPEATFPKPIFIIPLEAEFILAESKPLHLEAQVEPKNDPNLKIEWYFNGKVLDLGSRFKTNNDFGFISLDLTDVYERDQGVYTCKAYNHSGETYTSTTVYCSSNKGLIEHTQHPKGEEGLEKIQSLEESLQKQKQGIIDKEIGHAPVFTSQFKDLGFLSEGEIAHYEASLTPIGDQKMVVEWFYNGHVIEASHRIRTIYAFGMVVLEILGTKIADTGTYTCKATNDYGSAEMSVTLECVERITGQKPKFTSQIQSIVGIKDGDSAHFECTLIPVNDPDLKVEWFHNSKPLLHKNRVKMISDFGFVVMDIAYVQNHDSGEYVCKASNKYGEDITKATIQYSGKGGVYLDSLQPTSLARIQELENASGQQVGIASSPVSEAPKFTSQLIDITHLREGQSAHFEARVIPVNDPNLVVEWYFNGEKLQHGHRFRTFHDFGIVILDILYCYEENSGVYECRAFNKAGSDSTKATLRCSSKTNLILDSQLPRGMEGGLEKIQTLEDLTMKVKDEKVSVENRQAPMFTEPLSNIDSLREGESAHFEGRLTPIDDPNLKVEWFWNGKPLKAGSRFRTFCEFGFVILEISPVYPEDSGEYSCRATNNYGQAVTTASMKVQGKRSIIVESQLPKGMESTIDKIAELEGLGQSRASIETEDELGKAPEFITTPADLSLAENSLAHFECRLIPSNDASMVVTWFHNGKVLSAGSRIKTINDFGFVILEVAGVYIRDSGLYTCKATNKHGEASVTCKLQVKGRQGIVLEPQLPNKFRTGTESIQKLEENMYKREEILPEDEKPNPPRFTVELKDALDIQEAKSVHFECRVEPVNDPTLRIDWFFNGKPFATGSRVHVINDFGFISLDMDYVYSRDSGEYICRATNKWGTAITKAKLTCIAKQNVIIESQLPAGMSGEKLQALEHGPVKENEIKDEIEAMPPKFLSQIESSTVEEASSVHFETRVEPKNDPKLRVEWYRNGEPLPSGHRYKAIFDLGFVSLDILSMYANDSGEYICRAVNDHGEAITKAMVTCKQLPTILLQNQVPKGMKKSEALTQMEAAIKKYTSEIHLTEDDLYESEKKQPPRFVTQIKDQLTLVEMESTKFECQLAPVGDPNMKVEWFLNGKPLRHKNRFNPIYDFGYVAMNFGWIYPEDSGEYLCRATNLYGQDETRAIIKTSGKPGIIYDSQLPKGMKSIEKIREMEASWLVTPELKEEEEARREPPQFVSKPEPVTVCEGDWARFCCRVTGFPRPRVMWLVNGTTVVNGMRYKLNYDGMWHLDIPKTRQYDHGKVEVIARNVCGESRIETMLNVKSRHDDYRGVLKNSPRPWYDSDLVQYQKDLKENELEKVFTERATNVNQSDYSGTVINAVGEHLKQKQKSEPKPEWTEAVKQKKNEDYYNKLSKLEGDQVVKEARIREASHQVSIQGEKLKTTSKNMAQNYEESLVKENKEELMPWQTQKLLKSRVDKTQSTIPDPSESSVHGKEIHVAKQQQTQKEVHGDKEIHRKITATETTEMEHTLKNQERVVQGKVEPSKPPIFTKKIQPCRAFEQDQARFEVEFDGEPLPTIKWYREDFLIQNSPDFQIHTFSTKSILVIRQVFMEDSGVFAVIAENRGGKAKCSANLLVEERRQVGRKGPGPPSFLTTMQGSIVKTGQLARFDVKISANKPLDVYWLKNGKKITQDVRYKTVDEDNQYTLLIIETVSEDSGNYECVAINNNGEARCEAPLVVQPLEPTNKVKSKTSAKEQAPTITQPMSGQVIHEGQPATFSCKISGQPPITVKWQKADKVIKPSKYFRMAQDGENVSLHISEVFPEDEGTYKCFVSNAGGQAVLSADLKVIVPENQDVAPALSPMRDVIVPEGSAAQFRTQVTGQPAPSVQWFREDTLIPETPDFKMMYEGNMAVLLITSTYEEDSGVFTCRATNSAGQVETSAKLTVKRQSGVTSKTGTFDDKGVVDNIPLIKGLGKTTRVGSQISIKNIKNDKKRSETTHSLLPWREGVMIERIRKTSLETKSLIKENVVIEPSETGELITVQEEGTIICTYATEQIFTLIKNHIDVEDVENAKKIINQVLLKKMRKTDIANLNETDKNEIAGDVTNKLSQLYKRKVNNKSLAKDILSKVLSRSIEKENIQQDNLQQPMNQENEIFVTTAEMKIQNKTMKHQGKIQRIEEGNKQQIPTTVKQYQTISDNKLPHDEHQQKFYFGSQQNQDYEIVPDEYKPKLNNEQNADNQVITDEHTKEELKMVKKDEKLKIKHVPVTQDKKTTIPWTEEKVALKRYKTEKKPVEKEKIEEVTLKPLKKAIVDDIPVLEETPVITETQETVVETGERRVRKTKKYKKKMDE</sequence>
<dbReference type="InterPro" id="IPR013098">
    <property type="entry name" value="Ig_I-set"/>
</dbReference>
<reference evidence="11 12" key="1">
    <citation type="submission" date="2019-08" db="EMBL/GenBank/DDBJ databases">
        <authorList>
            <person name="Alioto T."/>
            <person name="Alioto T."/>
            <person name="Gomez Garrido J."/>
        </authorList>
    </citation>
    <scope>NUCLEOTIDE SEQUENCE [LARGE SCALE GENOMIC DNA]</scope>
</reference>
<dbReference type="GO" id="GO:0004672">
    <property type="term" value="F:protein kinase activity"/>
    <property type="evidence" value="ECO:0007669"/>
    <property type="project" value="TreeGrafter"/>
</dbReference>
<feature type="domain" description="Ig-like" evidence="10">
    <location>
        <begin position="1011"/>
        <end position="1104"/>
    </location>
</feature>
<dbReference type="Pfam" id="PF07679">
    <property type="entry name" value="I-set"/>
    <property type="match status" value="35"/>
</dbReference>
<gene>
    <name evidence="11" type="ORF">CINCED_3A002304</name>
</gene>
<dbReference type="PANTHER" id="PTHR47633:SF4">
    <property type="entry name" value="MYOPALLADIN ISOFORM X1"/>
    <property type="match status" value="1"/>
</dbReference>
<feature type="domain" description="Ig-like" evidence="10">
    <location>
        <begin position="3018"/>
        <end position="3109"/>
    </location>
</feature>
<dbReference type="GO" id="GO:0005524">
    <property type="term" value="F:ATP binding"/>
    <property type="evidence" value="ECO:0007669"/>
    <property type="project" value="UniProtKB-KW"/>
</dbReference>
<comment type="subcellular location">
    <subcellularLocation>
        <location evidence="1">Cytoplasm</location>
    </subcellularLocation>
</comment>
<feature type="domain" description="Ig-like" evidence="10">
    <location>
        <begin position="3528"/>
        <end position="3614"/>
    </location>
</feature>
<feature type="domain" description="Ig-like" evidence="10">
    <location>
        <begin position="877"/>
        <end position="968"/>
    </location>
</feature>
<evidence type="ECO:0000256" key="2">
    <source>
        <dbReference type="ARBA" id="ARBA00006692"/>
    </source>
</evidence>
<dbReference type="SMART" id="SM00408">
    <property type="entry name" value="IGc2"/>
    <property type="match status" value="33"/>
</dbReference>
<comment type="similarity">
    <text evidence="2">Belongs to the protein kinase superfamily. CAMK Ser/Thr protein kinase family.</text>
</comment>
<feature type="domain" description="Ig-like" evidence="10">
    <location>
        <begin position="1812"/>
        <end position="1903"/>
    </location>
</feature>
<dbReference type="GO" id="GO:0045989">
    <property type="term" value="P:positive regulation of striated muscle contraction"/>
    <property type="evidence" value="ECO:0007669"/>
    <property type="project" value="UniProtKB-ARBA"/>
</dbReference>
<feature type="domain" description="Ig-like" evidence="10">
    <location>
        <begin position="2344"/>
        <end position="2437"/>
    </location>
</feature>
<feature type="domain" description="Ig-like" evidence="10">
    <location>
        <begin position="1546"/>
        <end position="1638"/>
    </location>
</feature>
<feature type="domain" description="Ig-like" evidence="10">
    <location>
        <begin position="2881"/>
        <end position="2972"/>
    </location>
</feature>
<proteinExistence type="inferred from homology"/>
<dbReference type="FunFam" id="2.60.40.10:FF:000697">
    <property type="entry name" value="titin isoform X1"/>
    <property type="match status" value="1"/>
</dbReference>
<dbReference type="Proteomes" id="UP000325440">
    <property type="component" value="Unassembled WGS sequence"/>
</dbReference>
<feature type="domain" description="Ig-like" evidence="10">
    <location>
        <begin position="59"/>
        <end position="150"/>
    </location>
</feature>
<dbReference type="FunFam" id="2.60.40.10:FF:000962">
    <property type="entry name" value="titin isoform X1"/>
    <property type="match status" value="5"/>
</dbReference>
<dbReference type="FunFam" id="2.60.40.10:FF:000425">
    <property type="entry name" value="Myosin light chain kinase"/>
    <property type="match status" value="1"/>
</dbReference>
<feature type="domain" description="Ig-like" evidence="10">
    <location>
        <begin position="1412"/>
        <end position="1503"/>
    </location>
</feature>
<feature type="domain" description="Ig-like" evidence="10">
    <location>
        <begin position="3943"/>
        <end position="4036"/>
    </location>
</feature>
<keyword evidence="4" id="KW-0963">Cytoplasm</keyword>
<feature type="domain" description="Ig-like" evidence="10">
    <location>
        <begin position="230"/>
        <end position="318"/>
    </location>
</feature>
<dbReference type="GO" id="GO:0005737">
    <property type="term" value="C:cytoplasm"/>
    <property type="evidence" value="ECO:0007669"/>
    <property type="project" value="UniProtKB-SubCell"/>
</dbReference>
<dbReference type="InterPro" id="IPR036179">
    <property type="entry name" value="Ig-like_dom_sf"/>
</dbReference>